<dbReference type="Proteomes" id="UP000095287">
    <property type="component" value="Unplaced"/>
</dbReference>
<evidence type="ECO:0000256" key="1">
    <source>
        <dbReference type="SAM" id="MobiDB-lite"/>
    </source>
</evidence>
<keyword evidence="2" id="KW-1185">Reference proteome</keyword>
<name>A0A1I7ZQM4_9BILA</name>
<evidence type="ECO:0000313" key="3">
    <source>
        <dbReference type="WBParaSite" id="L893_g28631.t1"/>
    </source>
</evidence>
<protein>
    <submittedName>
        <fullName evidence="3">Amino_oxidase domain-containing protein</fullName>
    </submittedName>
</protein>
<proteinExistence type="predicted"/>
<reference evidence="3" key="1">
    <citation type="submission" date="2016-11" db="UniProtKB">
        <authorList>
            <consortium name="WormBaseParasite"/>
        </authorList>
    </citation>
    <scope>IDENTIFICATION</scope>
</reference>
<feature type="region of interest" description="Disordered" evidence="1">
    <location>
        <begin position="97"/>
        <end position="141"/>
    </location>
</feature>
<organism evidence="2 3">
    <name type="scientific">Steinernema glaseri</name>
    <dbReference type="NCBI Taxonomy" id="37863"/>
    <lineage>
        <taxon>Eukaryota</taxon>
        <taxon>Metazoa</taxon>
        <taxon>Ecdysozoa</taxon>
        <taxon>Nematoda</taxon>
        <taxon>Chromadorea</taxon>
        <taxon>Rhabditida</taxon>
        <taxon>Tylenchina</taxon>
        <taxon>Panagrolaimomorpha</taxon>
        <taxon>Strongyloidoidea</taxon>
        <taxon>Steinernematidae</taxon>
        <taxon>Steinernema</taxon>
    </lineage>
</organism>
<feature type="region of interest" description="Disordered" evidence="1">
    <location>
        <begin position="52"/>
        <end position="76"/>
    </location>
</feature>
<evidence type="ECO:0000313" key="2">
    <source>
        <dbReference type="Proteomes" id="UP000095287"/>
    </source>
</evidence>
<dbReference type="AlphaFoldDB" id="A0A1I7ZQM4"/>
<accession>A0A1I7ZQM4</accession>
<sequence length="146" mass="16658">MPRWREATIPQLESHNKWREANEHKRLGVSRGGDVLEAKLVITAPIQLLNSAPRMASRHRRRWSTTAPPKNGKHHKVDRIVGSREILLRDKPHHMVSSFGFEDSTSGTRRHGTRNQPPLKKMDDDSNTEKNSKYHTFSVGGGVRIV</sequence>
<dbReference type="WBParaSite" id="L893_g28631.t1">
    <property type="protein sequence ID" value="L893_g28631.t1"/>
    <property type="gene ID" value="L893_g28631"/>
</dbReference>
<feature type="compositionally biased region" description="Basic and acidic residues" evidence="1">
    <location>
        <begin position="120"/>
        <end position="132"/>
    </location>
</feature>